<feature type="binding site" evidence="3">
    <location>
        <position position="190"/>
    </location>
    <ligand>
        <name>Zn(2+)</name>
        <dbReference type="ChEBI" id="CHEBI:29105"/>
        <label>1</label>
    </ligand>
</feature>
<feature type="domain" description="Peptidase M20 dimerisation" evidence="4">
    <location>
        <begin position="214"/>
        <end position="310"/>
    </location>
</feature>
<dbReference type="Pfam" id="PF01546">
    <property type="entry name" value="Peptidase_M20"/>
    <property type="match status" value="1"/>
</dbReference>
<keyword evidence="2" id="KW-0378">Hydrolase</keyword>
<feature type="binding site" evidence="3">
    <location>
        <position position="94"/>
    </location>
    <ligand>
        <name>Zn(2+)</name>
        <dbReference type="ChEBI" id="CHEBI:29105"/>
        <label>1</label>
    </ligand>
</feature>
<dbReference type="InterPro" id="IPR036264">
    <property type="entry name" value="Bact_exopeptidase_dim_dom"/>
</dbReference>
<proteinExistence type="inferred from homology"/>
<evidence type="ECO:0000256" key="2">
    <source>
        <dbReference type="ARBA" id="ARBA00022801"/>
    </source>
</evidence>
<evidence type="ECO:0000256" key="1">
    <source>
        <dbReference type="ARBA" id="ARBA00006153"/>
    </source>
</evidence>
<evidence type="ECO:0000256" key="3">
    <source>
        <dbReference type="PIRSR" id="PIRSR001235-1"/>
    </source>
</evidence>
<comment type="cofactor">
    <cofactor evidence="3">
        <name>Zn(2+)</name>
        <dbReference type="ChEBI" id="CHEBI:29105"/>
    </cofactor>
    <text evidence="3">Binds 2 Zn(2+) ions per subunit.</text>
</comment>
<sequence>MNSVRVDKARLQNRMEAISAFGATAGGGVTRLALSDADKDARQQLSAWLKELDCEIHVDGMGNIFAVLPGKDRSLPPVMTGSHGDSQPLGGRFDGMLGVVAGVEVVSALREAGVTLLRDLVVADWTNEEGSRFTPGCSGSGVWAGKLAQQDMYALKDQQGLTLGGELARIGFRGDSSYFPRPVHAVFELHIEQGPVLEEKSIPIGIPQGIVCLRWYNVRVQGVPNHAGPTPMTSRHDAIYAFSLMAARIFEIARSSGQVVATVGEVHASPNSRNVIAGDVQFTIDVRGWDEAATDDVCQRIEAALAEAAQQAGCEVTPERIWQVSRVPFDQRLRGMVREAATNLGLPCLDMVSGASHDMIYIAQVAPGAMIFVPSMGGRSHAEVENTSWEDCAAGADVLLHCLMRAGNEPG</sequence>
<protein>
    <submittedName>
        <fullName evidence="5">Amidase, hydantoinase/carbamoylase family</fullName>
    </submittedName>
</protein>
<feature type="binding site" evidence="3">
    <location>
        <position position="94"/>
    </location>
    <ligand>
        <name>Zn(2+)</name>
        <dbReference type="ChEBI" id="CHEBI:29105"/>
        <label>2</label>
    </ligand>
</feature>
<dbReference type="GO" id="GO:0046872">
    <property type="term" value="F:metal ion binding"/>
    <property type="evidence" value="ECO:0007669"/>
    <property type="project" value="UniProtKB-KW"/>
</dbReference>
<gene>
    <name evidence="5" type="ORF">KM92DES2_11756</name>
</gene>
<dbReference type="InterPro" id="IPR010158">
    <property type="entry name" value="Amidase_Cbmase"/>
</dbReference>
<dbReference type="NCBIfam" id="NF006769">
    <property type="entry name" value="PRK09290.1-3"/>
    <property type="match status" value="1"/>
</dbReference>
<dbReference type="EMBL" id="FLUP01000001">
    <property type="protein sequence ID" value="SBW03143.1"/>
    <property type="molecule type" value="Genomic_DNA"/>
</dbReference>
<dbReference type="SUPFAM" id="SSF53187">
    <property type="entry name" value="Zn-dependent exopeptidases"/>
    <property type="match status" value="1"/>
</dbReference>
<dbReference type="NCBIfam" id="NF006771">
    <property type="entry name" value="PRK09290.1-5"/>
    <property type="match status" value="1"/>
</dbReference>
<dbReference type="Gene3D" id="3.30.70.360">
    <property type="match status" value="1"/>
</dbReference>
<reference evidence="5" key="1">
    <citation type="submission" date="2016-04" db="EMBL/GenBank/DDBJ databases">
        <authorList>
            <person name="Evans L.H."/>
            <person name="Alamgir A."/>
            <person name="Owens N."/>
            <person name="Weber N.D."/>
            <person name="Virtaneva K."/>
            <person name="Barbian K."/>
            <person name="Babar A."/>
            <person name="Rosenke K."/>
        </authorList>
    </citation>
    <scope>NUCLEOTIDE SEQUENCE</scope>
    <source>
        <strain evidence="5">92-2</strain>
    </source>
</reference>
<dbReference type="GO" id="GO:0016813">
    <property type="term" value="F:hydrolase activity, acting on carbon-nitrogen (but not peptide) bonds, in linear amidines"/>
    <property type="evidence" value="ECO:0007669"/>
    <property type="project" value="InterPro"/>
</dbReference>
<dbReference type="NCBIfam" id="TIGR01879">
    <property type="entry name" value="hydantase"/>
    <property type="match status" value="1"/>
</dbReference>
<dbReference type="RefSeq" id="WP_192113109.1">
    <property type="nucleotide sequence ID" value="NZ_LT598928.1"/>
</dbReference>
<accession>A0A212JUR1</accession>
<dbReference type="Gene3D" id="3.40.630.10">
    <property type="entry name" value="Zn peptidases"/>
    <property type="match status" value="1"/>
</dbReference>
<comment type="similarity">
    <text evidence="1">Belongs to the peptidase M20 family.</text>
</comment>
<dbReference type="InterPro" id="IPR002933">
    <property type="entry name" value="Peptidase_M20"/>
</dbReference>
<dbReference type="AlphaFoldDB" id="A0A212JUR1"/>
<feature type="binding site" evidence="3">
    <location>
        <position position="83"/>
    </location>
    <ligand>
        <name>Zn(2+)</name>
        <dbReference type="ChEBI" id="CHEBI:29105"/>
        <label>1</label>
    </ligand>
</feature>
<keyword evidence="3" id="KW-0479">Metal-binding</keyword>
<organism evidence="5">
    <name type="scientific">uncultured Desulfovibrio sp</name>
    <dbReference type="NCBI Taxonomy" id="167968"/>
    <lineage>
        <taxon>Bacteria</taxon>
        <taxon>Pseudomonadati</taxon>
        <taxon>Thermodesulfobacteriota</taxon>
        <taxon>Desulfovibrionia</taxon>
        <taxon>Desulfovibrionales</taxon>
        <taxon>Desulfovibrionaceae</taxon>
        <taxon>Desulfovibrio</taxon>
        <taxon>environmental samples</taxon>
    </lineage>
</organism>
<keyword evidence="3" id="KW-0862">Zinc</keyword>
<dbReference type="Pfam" id="PF07687">
    <property type="entry name" value="M20_dimer"/>
    <property type="match status" value="1"/>
</dbReference>
<feature type="binding site" evidence="3">
    <location>
        <position position="129"/>
    </location>
    <ligand>
        <name>Zn(2+)</name>
        <dbReference type="ChEBI" id="CHEBI:29105"/>
        <label>2</label>
    </ligand>
</feature>
<dbReference type="PANTHER" id="PTHR32494">
    <property type="entry name" value="ALLANTOATE DEIMINASE-RELATED"/>
    <property type="match status" value="1"/>
</dbReference>
<evidence type="ECO:0000313" key="5">
    <source>
        <dbReference type="EMBL" id="SBW03143.1"/>
    </source>
</evidence>
<dbReference type="InterPro" id="IPR011650">
    <property type="entry name" value="Peptidase_M20_dimer"/>
</dbReference>
<name>A0A212JUR1_9BACT</name>
<feature type="binding site" evidence="3">
    <location>
        <position position="381"/>
    </location>
    <ligand>
        <name>Zn(2+)</name>
        <dbReference type="ChEBI" id="CHEBI:29105"/>
        <label>2</label>
    </ligand>
</feature>
<dbReference type="SUPFAM" id="SSF55031">
    <property type="entry name" value="Bacterial exopeptidase dimerisation domain"/>
    <property type="match status" value="1"/>
</dbReference>
<dbReference type="CDD" id="cd03884">
    <property type="entry name" value="M20_bAS"/>
    <property type="match status" value="1"/>
</dbReference>
<dbReference type="PIRSF" id="PIRSF001235">
    <property type="entry name" value="Amidase_carbamoylase"/>
    <property type="match status" value="1"/>
</dbReference>
<evidence type="ECO:0000259" key="4">
    <source>
        <dbReference type="Pfam" id="PF07687"/>
    </source>
</evidence>
<dbReference type="PANTHER" id="PTHR32494:SF5">
    <property type="entry name" value="ALLANTOATE AMIDOHYDROLASE"/>
    <property type="match status" value="1"/>
</dbReference>